<dbReference type="InterPro" id="IPR000014">
    <property type="entry name" value="PAS"/>
</dbReference>
<keyword evidence="1" id="KW-0547">Nucleotide-binding</keyword>
<dbReference type="Proteomes" id="UP000621436">
    <property type="component" value="Unassembled WGS sequence"/>
</dbReference>
<dbReference type="PROSITE" id="PS00675">
    <property type="entry name" value="SIGMA54_INTERACT_1"/>
    <property type="match status" value="1"/>
</dbReference>
<organism evidence="8 9">
    <name type="scientific">Halonatronomonas betaini</name>
    <dbReference type="NCBI Taxonomy" id="2778430"/>
    <lineage>
        <taxon>Bacteria</taxon>
        <taxon>Bacillati</taxon>
        <taxon>Bacillota</taxon>
        <taxon>Clostridia</taxon>
        <taxon>Halanaerobiales</taxon>
        <taxon>Halarsenatibacteraceae</taxon>
        <taxon>Halonatronomonas</taxon>
    </lineage>
</organism>
<dbReference type="SUPFAM" id="SSF46689">
    <property type="entry name" value="Homeodomain-like"/>
    <property type="match status" value="1"/>
</dbReference>
<accession>A0A931F7P7</accession>
<evidence type="ECO:0000256" key="3">
    <source>
        <dbReference type="ARBA" id="ARBA00023015"/>
    </source>
</evidence>
<gene>
    <name evidence="8" type="ORF">I0Q91_13715</name>
</gene>
<dbReference type="SUPFAM" id="SSF55785">
    <property type="entry name" value="PYP-like sensor domain (PAS domain)"/>
    <property type="match status" value="1"/>
</dbReference>
<evidence type="ECO:0000313" key="9">
    <source>
        <dbReference type="Proteomes" id="UP000621436"/>
    </source>
</evidence>
<protein>
    <submittedName>
        <fullName evidence="8">Sigma 54-interacting transcriptional regulator</fullName>
    </submittedName>
</protein>
<dbReference type="InterPro" id="IPR002078">
    <property type="entry name" value="Sigma_54_int"/>
</dbReference>
<dbReference type="PANTHER" id="PTHR32071">
    <property type="entry name" value="TRANSCRIPTIONAL REGULATORY PROTEIN"/>
    <property type="match status" value="1"/>
</dbReference>
<dbReference type="Pfam" id="PF25601">
    <property type="entry name" value="AAA_lid_14"/>
    <property type="match status" value="1"/>
</dbReference>
<keyword evidence="2" id="KW-0067">ATP-binding</keyword>
<dbReference type="InterPro" id="IPR013767">
    <property type="entry name" value="PAS_fold"/>
</dbReference>
<dbReference type="PANTHER" id="PTHR32071:SF74">
    <property type="entry name" value="TRANSCRIPTIONAL ACTIVATOR ROCR"/>
    <property type="match status" value="1"/>
</dbReference>
<dbReference type="PRINTS" id="PR01590">
    <property type="entry name" value="HTHFIS"/>
</dbReference>
<dbReference type="Gene3D" id="1.10.8.60">
    <property type="match status" value="1"/>
</dbReference>
<dbReference type="InterPro" id="IPR003593">
    <property type="entry name" value="AAA+_ATPase"/>
</dbReference>
<dbReference type="GO" id="GO:0043565">
    <property type="term" value="F:sequence-specific DNA binding"/>
    <property type="evidence" value="ECO:0007669"/>
    <property type="project" value="InterPro"/>
</dbReference>
<dbReference type="Gene3D" id="3.40.50.300">
    <property type="entry name" value="P-loop containing nucleotide triphosphate hydrolases"/>
    <property type="match status" value="1"/>
</dbReference>
<dbReference type="InterPro" id="IPR009057">
    <property type="entry name" value="Homeodomain-like_sf"/>
</dbReference>
<keyword evidence="3" id="KW-0805">Transcription regulation</keyword>
<proteinExistence type="predicted"/>
<keyword evidence="5" id="KW-0804">Transcription</keyword>
<dbReference type="RefSeq" id="WP_270455245.1">
    <property type="nucleotide sequence ID" value="NZ_JADPIE010000010.1"/>
</dbReference>
<dbReference type="Gene3D" id="1.10.10.60">
    <property type="entry name" value="Homeodomain-like"/>
    <property type="match status" value="1"/>
</dbReference>
<dbReference type="InterPro" id="IPR002197">
    <property type="entry name" value="HTH_Fis"/>
</dbReference>
<dbReference type="GO" id="GO:0005524">
    <property type="term" value="F:ATP binding"/>
    <property type="evidence" value="ECO:0007669"/>
    <property type="project" value="UniProtKB-KW"/>
</dbReference>
<dbReference type="InterPro" id="IPR025662">
    <property type="entry name" value="Sigma_54_int_dom_ATP-bd_1"/>
</dbReference>
<dbReference type="CDD" id="cd00009">
    <property type="entry name" value="AAA"/>
    <property type="match status" value="1"/>
</dbReference>
<evidence type="ECO:0000256" key="5">
    <source>
        <dbReference type="ARBA" id="ARBA00023163"/>
    </source>
</evidence>
<keyword evidence="9" id="KW-1185">Reference proteome</keyword>
<sequence>MVKLDDIIMTDDGEKLLNGEIWQQIVNSLDEGMHIVDQRGRTILYNQRASELDGLKPEEVLDKNIFEAFPSLTYESSTLMQTLNNRKTYNNEQQTFVNKKGQQITTINKTFPLVLADGSKAAMEISRDITHLQEMVENVSDLRNKFYNQKKLKSNQVKDNNTTYTFKDLIGEEKHFKNLIKSGIRAAQNDSSVLIIGETGTGKELFAQGIHNASPRVDKPFIAQNCAALPRNLLESLLFGTEKGSFTGAHSKPGLFEQAEGGTILLDEINSLDYDLQAKLLRVLQEGKVRRVGGQKEIDVDIRVISTMNQSPDQAFAEGTLRQDLFYRISVVSFELPPLRKRKDDIPVLADYFISNFNQKFGQNLNGISEQLLNKMKNYHWPGNVRELKHMIECGFNLCQDGSCIDLEILPEYLQKKLNQNSFSEKKKENKLEEIPSVKDLSSLSDYLEQIEVELIQEALELADNNITKAARELDLSRQSLQYKLKKYNIEV</sequence>
<reference evidence="8" key="1">
    <citation type="submission" date="2020-11" db="EMBL/GenBank/DDBJ databases">
        <title>Halonatronomonas betainensis gen. nov., sp. nov. a novel haloalkaliphilic representative of the family Halanaerobiacae capable of betaine degradation.</title>
        <authorList>
            <person name="Boltyanskaya Y."/>
            <person name="Kevbrin V."/>
            <person name="Detkova E."/>
            <person name="Grouzdev D.S."/>
            <person name="Koziaeva V."/>
            <person name="Zhilina T."/>
        </authorList>
    </citation>
    <scope>NUCLEOTIDE SEQUENCE</scope>
    <source>
        <strain evidence="8">Z-7014</strain>
    </source>
</reference>
<evidence type="ECO:0000256" key="1">
    <source>
        <dbReference type="ARBA" id="ARBA00022741"/>
    </source>
</evidence>
<feature type="domain" description="Sigma-54 factor interaction" evidence="6">
    <location>
        <begin position="169"/>
        <end position="393"/>
    </location>
</feature>
<dbReference type="InterPro" id="IPR035965">
    <property type="entry name" value="PAS-like_dom_sf"/>
</dbReference>
<dbReference type="Pfam" id="PF02954">
    <property type="entry name" value="HTH_8"/>
    <property type="match status" value="1"/>
</dbReference>
<dbReference type="InterPro" id="IPR025944">
    <property type="entry name" value="Sigma_54_int_dom_CS"/>
</dbReference>
<dbReference type="FunFam" id="3.40.50.300:FF:000006">
    <property type="entry name" value="DNA-binding transcriptional regulator NtrC"/>
    <property type="match status" value="1"/>
</dbReference>
<dbReference type="NCBIfam" id="TIGR00229">
    <property type="entry name" value="sensory_box"/>
    <property type="match status" value="1"/>
</dbReference>
<dbReference type="SMART" id="SM00382">
    <property type="entry name" value="AAA"/>
    <property type="match status" value="1"/>
</dbReference>
<evidence type="ECO:0000313" key="8">
    <source>
        <dbReference type="EMBL" id="MBF8438145.1"/>
    </source>
</evidence>
<keyword evidence="4" id="KW-0238">DNA-binding</keyword>
<comment type="caution">
    <text evidence="8">The sequence shown here is derived from an EMBL/GenBank/DDBJ whole genome shotgun (WGS) entry which is preliminary data.</text>
</comment>
<dbReference type="PROSITE" id="PS50045">
    <property type="entry name" value="SIGMA54_INTERACT_4"/>
    <property type="match status" value="1"/>
</dbReference>
<evidence type="ECO:0000256" key="2">
    <source>
        <dbReference type="ARBA" id="ARBA00022840"/>
    </source>
</evidence>
<name>A0A931F7P7_9FIRM</name>
<evidence type="ECO:0000259" key="6">
    <source>
        <dbReference type="PROSITE" id="PS50045"/>
    </source>
</evidence>
<dbReference type="GO" id="GO:0006355">
    <property type="term" value="P:regulation of DNA-templated transcription"/>
    <property type="evidence" value="ECO:0007669"/>
    <property type="project" value="InterPro"/>
</dbReference>
<evidence type="ECO:0000259" key="7">
    <source>
        <dbReference type="PROSITE" id="PS50112"/>
    </source>
</evidence>
<dbReference type="PROSITE" id="PS00688">
    <property type="entry name" value="SIGMA54_INTERACT_3"/>
    <property type="match status" value="1"/>
</dbReference>
<dbReference type="AlphaFoldDB" id="A0A931F7P7"/>
<dbReference type="InterPro" id="IPR058031">
    <property type="entry name" value="AAA_lid_NorR"/>
</dbReference>
<feature type="domain" description="PAS" evidence="7">
    <location>
        <begin position="18"/>
        <end position="66"/>
    </location>
</feature>
<dbReference type="PROSITE" id="PS50112">
    <property type="entry name" value="PAS"/>
    <property type="match status" value="1"/>
</dbReference>
<dbReference type="InterPro" id="IPR027417">
    <property type="entry name" value="P-loop_NTPase"/>
</dbReference>
<dbReference type="PROSITE" id="PS00676">
    <property type="entry name" value="SIGMA54_INTERACT_2"/>
    <property type="match status" value="1"/>
</dbReference>
<dbReference type="SUPFAM" id="SSF52540">
    <property type="entry name" value="P-loop containing nucleoside triphosphate hydrolases"/>
    <property type="match status" value="1"/>
</dbReference>
<evidence type="ECO:0000256" key="4">
    <source>
        <dbReference type="ARBA" id="ARBA00023125"/>
    </source>
</evidence>
<dbReference type="EMBL" id="JADPIE010000010">
    <property type="protein sequence ID" value="MBF8438145.1"/>
    <property type="molecule type" value="Genomic_DNA"/>
</dbReference>
<dbReference type="Pfam" id="PF00158">
    <property type="entry name" value="Sigma54_activat"/>
    <property type="match status" value="1"/>
</dbReference>
<dbReference type="CDD" id="cd00130">
    <property type="entry name" value="PAS"/>
    <property type="match status" value="1"/>
</dbReference>
<dbReference type="Pfam" id="PF00989">
    <property type="entry name" value="PAS"/>
    <property type="match status" value="1"/>
</dbReference>
<dbReference type="Gene3D" id="3.30.450.20">
    <property type="entry name" value="PAS domain"/>
    <property type="match status" value="1"/>
</dbReference>
<dbReference type="InterPro" id="IPR025943">
    <property type="entry name" value="Sigma_54_int_dom_ATP-bd_2"/>
</dbReference>
<dbReference type="SMART" id="SM00091">
    <property type="entry name" value="PAS"/>
    <property type="match status" value="1"/>
</dbReference>